<evidence type="ECO:0000256" key="1">
    <source>
        <dbReference type="SAM" id="SignalP"/>
    </source>
</evidence>
<gene>
    <name evidence="2" type="ORF">L2740_02470</name>
</gene>
<keyword evidence="3" id="KW-1185">Reference proteome</keyword>
<protein>
    <recommendedName>
        <fullName evidence="4">Lipoprotein</fullName>
    </recommendedName>
</protein>
<evidence type="ECO:0000313" key="2">
    <source>
        <dbReference type="EMBL" id="MCL1137427.1"/>
    </source>
</evidence>
<name>A0A9X1ZAG1_9GAMM</name>
<accession>A0A9X1ZAG1</accession>
<feature type="chain" id="PRO_5040960837" description="Lipoprotein" evidence="1">
    <location>
        <begin position="20"/>
        <end position="648"/>
    </location>
</feature>
<dbReference type="EMBL" id="JAKILB010000001">
    <property type="protein sequence ID" value="MCL1137427.1"/>
    <property type="molecule type" value="Genomic_DNA"/>
</dbReference>
<dbReference type="InterPro" id="IPR013783">
    <property type="entry name" value="Ig-like_fold"/>
</dbReference>
<dbReference type="PROSITE" id="PS51257">
    <property type="entry name" value="PROKAR_LIPOPROTEIN"/>
    <property type="match status" value="1"/>
</dbReference>
<organism evidence="2 3">
    <name type="scientific">Shewanella pneumatophori</name>
    <dbReference type="NCBI Taxonomy" id="314092"/>
    <lineage>
        <taxon>Bacteria</taxon>
        <taxon>Pseudomonadati</taxon>
        <taxon>Pseudomonadota</taxon>
        <taxon>Gammaproteobacteria</taxon>
        <taxon>Alteromonadales</taxon>
        <taxon>Shewanellaceae</taxon>
        <taxon>Shewanella</taxon>
    </lineage>
</organism>
<reference evidence="2" key="1">
    <citation type="submission" date="2022-01" db="EMBL/GenBank/DDBJ databases">
        <title>Whole genome-based taxonomy of the Shewanellaceae.</title>
        <authorList>
            <person name="Martin-Rodriguez A.J."/>
        </authorList>
    </citation>
    <scope>NUCLEOTIDE SEQUENCE</scope>
    <source>
        <strain evidence="2">KCTC 23973</strain>
    </source>
</reference>
<keyword evidence="1" id="KW-0732">Signal</keyword>
<comment type="caution">
    <text evidence="2">The sequence shown here is derived from an EMBL/GenBank/DDBJ whole genome shotgun (WGS) entry which is preliminary data.</text>
</comment>
<dbReference type="RefSeq" id="WP_248948451.1">
    <property type="nucleotide sequence ID" value="NZ_JAKILB010000001.1"/>
</dbReference>
<dbReference type="Proteomes" id="UP001139293">
    <property type="component" value="Unassembled WGS sequence"/>
</dbReference>
<evidence type="ECO:0008006" key="4">
    <source>
        <dbReference type="Google" id="ProtNLM"/>
    </source>
</evidence>
<evidence type="ECO:0000313" key="3">
    <source>
        <dbReference type="Proteomes" id="UP001139293"/>
    </source>
</evidence>
<dbReference type="Gene3D" id="2.60.40.10">
    <property type="entry name" value="Immunoglobulins"/>
    <property type="match status" value="1"/>
</dbReference>
<proteinExistence type="predicted"/>
<sequence length="648" mass="70879">MKQSLGWALLSMLMLSACGGSSNNDGSSDTVVTPPVPTTGLARCTNPTELNLVSTDSVVSFNLESQYFSGQPGAVIATIDNSNVSDYRFNWSQTAGAALILKSVKSPVLAFTPTQSGSYSFEVTASKNGVSYTETIEITVANASSNSIAARVDHQVSDGNSVSFRIDTNSSLSDITWCVAAGPDVDADVSASEQALFTAPSVTADTISILRATANLNGASVSDDVLVLITKEATITSPYFEERVAKTFAYNQNSPYANAIEQCVYSNQLQQSCSIDTLPLIGQNASINNKQAILDRLLVSHQWMGENFEYVLENLDPNSDFATLLQSVSAIVISYDVRPSFYWVVTGAIYLDPTDLWLLAEERDTINEAPDYRSGFGNDLQFLMPWRYVKNNSYTSYTTPRSVRVDRSAQQMLPDLASLLYHELAHANDFFPRSVHSSLTGPTLLDDYQRRSNDSALISDQLVNFYPLNSQEMVGLAEVSFRGESATSTQESYLPADITSFFSPDRASDYYAYSTRREDAAMLFEEAMMSHRYAIQRDVGITDKPESPTASSIIVDWGQRGRIGDAKLENRAAFVINQMMPELNGSAIISNLPEPIQMTQGQSWSNNLAISAATNVRLNSPQARTSATETMVVPPLRFSGDRHIKPVN</sequence>
<dbReference type="AlphaFoldDB" id="A0A9X1ZAG1"/>
<feature type="signal peptide" evidence="1">
    <location>
        <begin position="1"/>
        <end position="19"/>
    </location>
</feature>